<protein>
    <submittedName>
        <fullName evidence="1">Lipoprotein</fullName>
    </submittedName>
</protein>
<evidence type="ECO:0000313" key="2">
    <source>
        <dbReference type="Proteomes" id="UP001321445"/>
    </source>
</evidence>
<gene>
    <name evidence="1" type="ORF">HCR_16950</name>
</gene>
<keyword evidence="2" id="KW-1185">Reference proteome</keyword>
<dbReference type="RefSeq" id="WP_286336338.1">
    <property type="nucleotide sequence ID" value="NZ_AP027370.1"/>
</dbReference>
<accession>A0ABN6WWL8</accession>
<dbReference type="EMBL" id="AP027370">
    <property type="protein sequence ID" value="BDY13383.1"/>
    <property type="molecule type" value="Genomic_DNA"/>
</dbReference>
<dbReference type="Proteomes" id="UP001321445">
    <property type="component" value="Chromosome"/>
</dbReference>
<keyword evidence="1" id="KW-0449">Lipoprotein</keyword>
<reference evidence="1 2" key="1">
    <citation type="submission" date="2023-03" db="EMBL/GenBank/DDBJ databases">
        <title>Description of Hydrogenimonas sp. ISO32.</title>
        <authorList>
            <person name="Mino S."/>
            <person name="Fukazawa S."/>
            <person name="Sawabe T."/>
        </authorList>
    </citation>
    <scope>NUCLEOTIDE SEQUENCE [LARGE SCALE GENOMIC DNA]</scope>
    <source>
        <strain evidence="1 2">ISO32</strain>
    </source>
</reference>
<proteinExistence type="predicted"/>
<dbReference type="Pfam" id="PF04390">
    <property type="entry name" value="LptE"/>
    <property type="match status" value="1"/>
</dbReference>
<evidence type="ECO:0000313" key="1">
    <source>
        <dbReference type="EMBL" id="BDY13383.1"/>
    </source>
</evidence>
<name>A0ABN6WWL8_9BACT</name>
<sequence>MRSEKLRKGRRRTWTLLLLSSIIHHPSSIIALSATALAGCGYKPMTAYTKKVFTDKIFTEVEVYLRDPENAVLVKDAMNEAIVSRFGARIAKKKDATTHLKIAFKTVSFTPIQYDANGYAVYYRANVSLEIHYESPKSSGDETVSGFYDFPIEPNAIISDAKRFEAIRFGAQKALDAFISRIAMRGESL</sequence>
<organism evidence="1 2">
    <name type="scientific">Hydrogenimonas cancrithermarum</name>
    <dbReference type="NCBI Taxonomy" id="2993563"/>
    <lineage>
        <taxon>Bacteria</taxon>
        <taxon>Pseudomonadati</taxon>
        <taxon>Campylobacterota</taxon>
        <taxon>Epsilonproteobacteria</taxon>
        <taxon>Campylobacterales</taxon>
        <taxon>Hydrogenimonadaceae</taxon>
        <taxon>Hydrogenimonas</taxon>
    </lineage>
</organism>
<dbReference type="InterPro" id="IPR007485">
    <property type="entry name" value="LPS_assembly_LptE"/>
</dbReference>